<feature type="compositionally biased region" description="Low complexity" evidence="4">
    <location>
        <begin position="795"/>
        <end position="804"/>
    </location>
</feature>
<feature type="domain" description="MIF4G" evidence="5">
    <location>
        <begin position="168"/>
        <end position="380"/>
    </location>
</feature>
<evidence type="ECO:0000259" key="5">
    <source>
        <dbReference type="SMART" id="SM00543"/>
    </source>
</evidence>
<dbReference type="GO" id="GO:0003729">
    <property type="term" value="F:mRNA binding"/>
    <property type="evidence" value="ECO:0007669"/>
    <property type="project" value="TreeGrafter"/>
</dbReference>
<name>A0A7S1JBS1_9EUGL</name>
<feature type="compositionally biased region" description="Low complexity" evidence="4">
    <location>
        <begin position="592"/>
        <end position="628"/>
    </location>
</feature>
<evidence type="ECO:0000256" key="4">
    <source>
        <dbReference type="SAM" id="MobiDB-lite"/>
    </source>
</evidence>
<comment type="similarity">
    <text evidence="1">Belongs to the eukaryotic initiation factor 4G family.</text>
</comment>
<dbReference type="PANTHER" id="PTHR23253">
    <property type="entry name" value="EUKARYOTIC TRANSLATION INITIATION FACTOR 4 GAMMA"/>
    <property type="match status" value="1"/>
</dbReference>
<dbReference type="AlphaFoldDB" id="A0A7S1JBS1"/>
<keyword evidence="2" id="KW-0396">Initiation factor</keyword>
<evidence type="ECO:0000256" key="3">
    <source>
        <dbReference type="ARBA" id="ARBA00022917"/>
    </source>
</evidence>
<feature type="compositionally biased region" description="Pro residues" evidence="4">
    <location>
        <begin position="133"/>
        <end position="143"/>
    </location>
</feature>
<feature type="compositionally biased region" description="Pro residues" evidence="4">
    <location>
        <begin position="513"/>
        <end position="531"/>
    </location>
</feature>
<proteinExistence type="inferred from homology"/>
<keyword evidence="3" id="KW-0648">Protein biosynthesis</keyword>
<feature type="region of interest" description="Disordered" evidence="4">
    <location>
        <begin position="587"/>
        <end position="643"/>
    </location>
</feature>
<feature type="region of interest" description="Disordered" evidence="4">
    <location>
        <begin position="385"/>
        <end position="412"/>
    </location>
</feature>
<dbReference type="InterPro" id="IPR003890">
    <property type="entry name" value="MIF4G-like_typ-3"/>
</dbReference>
<feature type="compositionally biased region" description="Pro residues" evidence="4">
    <location>
        <begin position="827"/>
        <end position="843"/>
    </location>
</feature>
<feature type="region of interest" description="Disordered" evidence="4">
    <location>
        <begin position="782"/>
        <end position="843"/>
    </location>
</feature>
<feature type="region of interest" description="Disordered" evidence="4">
    <location>
        <begin position="505"/>
        <end position="567"/>
    </location>
</feature>
<evidence type="ECO:0000256" key="1">
    <source>
        <dbReference type="ARBA" id="ARBA00005775"/>
    </source>
</evidence>
<evidence type="ECO:0000256" key="2">
    <source>
        <dbReference type="ARBA" id="ARBA00022540"/>
    </source>
</evidence>
<dbReference type="Pfam" id="PF02854">
    <property type="entry name" value="MIF4G"/>
    <property type="match status" value="1"/>
</dbReference>
<feature type="region of interest" description="Disordered" evidence="4">
    <location>
        <begin position="1"/>
        <end position="22"/>
    </location>
</feature>
<reference evidence="6" key="1">
    <citation type="submission" date="2021-01" db="EMBL/GenBank/DDBJ databases">
        <authorList>
            <person name="Corre E."/>
            <person name="Pelletier E."/>
            <person name="Niang G."/>
            <person name="Scheremetjew M."/>
            <person name="Finn R."/>
            <person name="Kale V."/>
            <person name="Holt S."/>
            <person name="Cochrane G."/>
            <person name="Meng A."/>
            <person name="Brown T."/>
            <person name="Cohen L."/>
        </authorList>
    </citation>
    <scope>NUCLEOTIDE SEQUENCE</scope>
    <source>
        <strain evidence="6">NIES-381</strain>
    </source>
</reference>
<feature type="compositionally biased region" description="Basic and acidic residues" evidence="4">
    <location>
        <begin position="64"/>
        <end position="76"/>
    </location>
</feature>
<protein>
    <recommendedName>
        <fullName evidence="5">MIF4G domain-containing protein</fullName>
    </recommendedName>
</protein>
<dbReference type="PANTHER" id="PTHR23253:SF9">
    <property type="entry name" value="EUKARYOTIC TRANSLATION INITIATION FACTOR 4 GAMMA 2"/>
    <property type="match status" value="1"/>
</dbReference>
<organism evidence="6">
    <name type="scientific">Eutreptiella gymnastica</name>
    <dbReference type="NCBI Taxonomy" id="73025"/>
    <lineage>
        <taxon>Eukaryota</taxon>
        <taxon>Discoba</taxon>
        <taxon>Euglenozoa</taxon>
        <taxon>Euglenida</taxon>
        <taxon>Spirocuta</taxon>
        <taxon>Euglenophyceae</taxon>
        <taxon>Eutreptiales</taxon>
        <taxon>Eutreptiaceae</taxon>
        <taxon>Eutreptiella</taxon>
    </lineage>
</organism>
<accession>A0A7S1JBS1</accession>
<sequence>MSVTPSQEEHEGTIQRKTYDHDTLVEIGQSMKDDLGEEEIARLREMEIVKTSVATVVDDSAIEEDGKNKNNDEKQQNQENRGSDTTAQSDPSSASSPPLPWHSPASIRGKSPGKEPPFSSPFRSPRAILGTPPKSPPIQPSGPPAVLANRAENAFRIATPEDDRARMVKQIKGLLNKLTPEKYLTLASQIVIFFESTTSDVIVPLIFEKALNELTFAEMYADLFRDLYHKVSKNCAQNHTTFLMALMLRCNLELTKALKSDAEEEKAQEGNANVERKKLKRSVGIAQFIGELYVRDMLKEDFVYKTTSKILHLTEPISEISHIEAEVSCKLLETAGPHWEMASNKFVSEIVPRMQDLSENHPKPRIKILCLNLLDLRKRGWQQRFNKSKPKRLDEDGNLRQSSSPGRADSPLSLRDSLGVLFGGVQPPIAISPLNSPYGGDILGDPLSPDPMRQMKSKNNSPLRLGVQTDVYGRKRTGTPPRVMPFTPTIPLDVPGSPAPGIFGTGINSQPNSPLPLPANIPLPPSAPQSPQPAINPYQHNPYGYTSQPQSPQPITSPQPRSAQAAPQMNWAIDQSTQMNMVYQSPGVQDSQQWQHMDQQMQWQQPEQQMQWQQPDQQWQDPQQWQQQNMGYLSPNPDSSQQMQWPNQLWTPDQQQVVQQPGIMGAGTPIINSPGIMPGLITSPGILSNAPAVHQNHVPLQVHTPVVRQPIPIIDPKDMQPINDPSNPIIVKVGAPKPKAMGLPLQPPTPNTPNSDPKQTRRDSPSARPLPIDAAAMQGVLRNRSGSPVGPPIPVSVSSPALAPLRPPGSTPPPLLSEDQKGNQPRPHTPPPRGLPLSPPPPT</sequence>
<dbReference type="GO" id="GO:0003743">
    <property type="term" value="F:translation initiation factor activity"/>
    <property type="evidence" value="ECO:0007669"/>
    <property type="project" value="UniProtKB-KW"/>
</dbReference>
<dbReference type="SUPFAM" id="SSF48371">
    <property type="entry name" value="ARM repeat"/>
    <property type="match status" value="1"/>
</dbReference>
<dbReference type="InterPro" id="IPR016024">
    <property type="entry name" value="ARM-type_fold"/>
</dbReference>
<dbReference type="SMART" id="SM00543">
    <property type="entry name" value="MIF4G"/>
    <property type="match status" value="1"/>
</dbReference>
<dbReference type="EMBL" id="HBGA01133071">
    <property type="protein sequence ID" value="CAD9038124.1"/>
    <property type="molecule type" value="Transcribed_RNA"/>
</dbReference>
<feature type="region of interest" description="Disordered" evidence="4">
    <location>
        <begin position="717"/>
        <end position="769"/>
    </location>
</feature>
<feature type="compositionally biased region" description="Basic and acidic residues" evidence="4">
    <location>
        <begin position="7"/>
        <end position="22"/>
    </location>
</feature>
<gene>
    <name evidence="6" type="ORF">EGYM00392_LOCUS49284</name>
</gene>
<feature type="compositionally biased region" description="Low complexity" evidence="4">
    <location>
        <begin position="87"/>
        <end position="106"/>
    </location>
</feature>
<feature type="compositionally biased region" description="Pro residues" evidence="4">
    <location>
        <begin position="805"/>
        <end position="815"/>
    </location>
</feature>
<evidence type="ECO:0000313" key="6">
    <source>
        <dbReference type="EMBL" id="CAD9038124.1"/>
    </source>
</evidence>
<feature type="region of interest" description="Disordered" evidence="4">
    <location>
        <begin position="45"/>
        <end position="146"/>
    </location>
</feature>
<dbReference type="GO" id="GO:0016281">
    <property type="term" value="C:eukaryotic translation initiation factor 4F complex"/>
    <property type="evidence" value="ECO:0007669"/>
    <property type="project" value="TreeGrafter"/>
</dbReference>
<dbReference type="Gene3D" id="1.25.40.180">
    <property type="match status" value="1"/>
</dbReference>